<keyword evidence="5" id="KW-0809">Transit peptide</keyword>
<feature type="domain" description="Acyl-ACP thioesterase-like C-terminal" evidence="9">
    <location>
        <begin position="157"/>
        <end position="227"/>
    </location>
</feature>
<evidence type="ECO:0000256" key="2">
    <source>
        <dbReference type="ARBA" id="ARBA00022516"/>
    </source>
</evidence>
<dbReference type="EMBL" id="JACHVB010000034">
    <property type="protein sequence ID" value="MBC2594804.1"/>
    <property type="molecule type" value="Genomic_DNA"/>
</dbReference>
<evidence type="ECO:0000256" key="5">
    <source>
        <dbReference type="ARBA" id="ARBA00022946"/>
    </source>
</evidence>
<dbReference type="GO" id="GO:0016297">
    <property type="term" value="F:fatty acyl-[ACP] hydrolase activity"/>
    <property type="evidence" value="ECO:0007669"/>
    <property type="project" value="InterPro"/>
</dbReference>
<dbReference type="GO" id="GO:0000036">
    <property type="term" value="F:acyl carrier activity"/>
    <property type="evidence" value="ECO:0007669"/>
    <property type="project" value="TreeGrafter"/>
</dbReference>
<keyword evidence="7" id="KW-0275">Fatty acid biosynthesis</keyword>
<dbReference type="Pfam" id="PF20791">
    <property type="entry name" value="Acyl-ACP_TE_C"/>
    <property type="match status" value="1"/>
</dbReference>
<keyword evidence="4" id="KW-0276">Fatty acid metabolism</keyword>
<keyword evidence="6" id="KW-0443">Lipid metabolism</keyword>
<sequence>MHTNVGSYPFHIASYMCDFQGRAPLPLLGSLILHAASRHAHERGFGYDHISRDKIAWVLSRLAIEWTDYPGRDEALTIETWVGEVARFYTQRCFRFVNAEGRAIGHARSVWAALDMCSRRPVNISEWRPDLAAYACGEIECPVARPARIPAAEAGDVSREYTVGYSDIDINGHLNSVKYIEHTLDVFDLAVFRENVIRRFEITYLAEGHFGEALALRRQPVSENEYIVETLRGEESLCRSRISWERVR</sequence>
<gene>
    <name evidence="10" type="ORF">H5P28_11085</name>
</gene>
<dbReference type="Proteomes" id="UP000546464">
    <property type="component" value="Unassembled WGS sequence"/>
</dbReference>
<evidence type="ECO:0000256" key="3">
    <source>
        <dbReference type="ARBA" id="ARBA00022801"/>
    </source>
</evidence>
<keyword evidence="2" id="KW-0444">Lipid biosynthesis</keyword>
<dbReference type="PANTHER" id="PTHR31727">
    <property type="entry name" value="OLEOYL-ACYL CARRIER PROTEIN THIOESTERASE 1, CHLOROPLASTIC"/>
    <property type="match status" value="1"/>
</dbReference>
<dbReference type="InterPro" id="IPR045023">
    <property type="entry name" value="FATA/B"/>
</dbReference>
<evidence type="ECO:0000259" key="9">
    <source>
        <dbReference type="Pfam" id="PF20791"/>
    </source>
</evidence>
<evidence type="ECO:0000313" key="10">
    <source>
        <dbReference type="EMBL" id="MBC2594804.1"/>
    </source>
</evidence>
<feature type="domain" description="Acyl-ACP thioesterase N-terminal hotdog" evidence="8">
    <location>
        <begin position="10"/>
        <end position="125"/>
    </location>
</feature>
<reference evidence="10 11" key="1">
    <citation type="submission" date="2020-07" db="EMBL/GenBank/DDBJ databases">
        <authorList>
            <person name="Feng X."/>
        </authorList>
    </citation>
    <scope>NUCLEOTIDE SEQUENCE [LARGE SCALE GENOMIC DNA]</scope>
    <source>
        <strain evidence="10 11">JCM31066</strain>
    </source>
</reference>
<dbReference type="InterPro" id="IPR029069">
    <property type="entry name" value="HotDog_dom_sf"/>
</dbReference>
<dbReference type="SUPFAM" id="SSF54637">
    <property type="entry name" value="Thioesterase/thiol ester dehydrase-isomerase"/>
    <property type="match status" value="2"/>
</dbReference>
<dbReference type="Gene3D" id="3.10.129.10">
    <property type="entry name" value="Hotdog Thioesterase"/>
    <property type="match status" value="2"/>
</dbReference>
<dbReference type="Pfam" id="PF01643">
    <property type="entry name" value="Acyl-ACP_TE"/>
    <property type="match status" value="1"/>
</dbReference>
<evidence type="ECO:0000256" key="4">
    <source>
        <dbReference type="ARBA" id="ARBA00022832"/>
    </source>
</evidence>
<evidence type="ECO:0000256" key="7">
    <source>
        <dbReference type="ARBA" id="ARBA00023160"/>
    </source>
</evidence>
<proteinExistence type="inferred from homology"/>
<dbReference type="PANTHER" id="PTHR31727:SF6">
    <property type="entry name" value="OLEOYL-ACYL CARRIER PROTEIN THIOESTERASE 1, CHLOROPLASTIC"/>
    <property type="match status" value="1"/>
</dbReference>
<dbReference type="InterPro" id="IPR049427">
    <property type="entry name" value="Acyl-ACP_TE_C"/>
</dbReference>
<dbReference type="InterPro" id="IPR002864">
    <property type="entry name" value="Acyl-ACP_thioesterase_NHD"/>
</dbReference>
<comment type="caution">
    <text evidence="10">The sequence shown here is derived from an EMBL/GenBank/DDBJ whole genome shotgun (WGS) entry which is preliminary data.</text>
</comment>
<dbReference type="AlphaFoldDB" id="A0A842HGW5"/>
<dbReference type="CDD" id="cd00586">
    <property type="entry name" value="4HBT"/>
    <property type="match status" value="1"/>
</dbReference>
<evidence type="ECO:0000256" key="1">
    <source>
        <dbReference type="ARBA" id="ARBA00006500"/>
    </source>
</evidence>
<protein>
    <submittedName>
        <fullName evidence="10">Acyl-[acyl-carrier-protein] thioesterase</fullName>
    </submittedName>
</protein>
<comment type="similarity">
    <text evidence="1">Belongs to the acyl-ACP thioesterase family.</text>
</comment>
<accession>A0A842HGW5</accession>
<evidence type="ECO:0000256" key="6">
    <source>
        <dbReference type="ARBA" id="ARBA00023098"/>
    </source>
</evidence>
<keyword evidence="11" id="KW-1185">Reference proteome</keyword>
<organism evidence="10 11">
    <name type="scientific">Ruficoccus amylovorans</name>
    <dbReference type="NCBI Taxonomy" id="1804625"/>
    <lineage>
        <taxon>Bacteria</taxon>
        <taxon>Pseudomonadati</taxon>
        <taxon>Verrucomicrobiota</taxon>
        <taxon>Opitutia</taxon>
        <taxon>Puniceicoccales</taxon>
        <taxon>Cerasicoccaceae</taxon>
        <taxon>Ruficoccus</taxon>
    </lineage>
</organism>
<dbReference type="RefSeq" id="WP_185675769.1">
    <property type="nucleotide sequence ID" value="NZ_JACHVB010000034.1"/>
</dbReference>
<evidence type="ECO:0000313" key="11">
    <source>
        <dbReference type="Proteomes" id="UP000546464"/>
    </source>
</evidence>
<name>A0A842HGW5_9BACT</name>
<evidence type="ECO:0000259" key="8">
    <source>
        <dbReference type="Pfam" id="PF01643"/>
    </source>
</evidence>
<keyword evidence="3" id="KW-0378">Hydrolase</keyword>